<comment type="caution">
    <text evidence="9">The sequence shown here is derived from an EMBL/GenBank/DDBJ whole genome shotgun (WGS) entry which is preliminary data.</text>
</comment>
<reference evidence="9 10" key="1">
    <citation type="journal article" date="2021" name="Commun. Biol.">
        <title>The genome of Shorea leprosula (Dipterocarpaceae) highlights the ecological relevance of drought in aseasonal tropical rainforests.</title>
        <authorList>
            <person name="Ng K.K.S."/>
            <person name="Kobayashi M.J."/>
            <person name="Fawcett J.A."/>
            <person name="Hatakeyama M."/>
            <person name="Paape T."/>
            <person name="Ng C.H."/>
            <person name="Ang C.C."/>
            <person name="Tnah L.H."/>
            <person name="Lee C.T."/>
            <person name="Nishiyama T."/>
            <person name="Sese J."/>
            <person name="O'Brien M.J."/>
            <person name="Copetti D."/>
            <person name="Mohd Noor M.I."/>
            <person name="Ong R.C."/>
            <person name="Putra M."/>
            <person name="Sireger I.Z."/>
            <person name="Indrioko S."/>
            <person name="Kosugi Y."/>
            <person name="Izuno A."/>
            <person name="Isagi Y."/>
            <person name="Lee S.L."/>
            <person name="Shimizu K.K."/>
        </authorList>
    </citation>
    <scope>NUCLEOTIDE SEQUENCE [LARGE SCALE GENOMIC DNA]</scope>
    <source>
        <strain evidence="9">214</strain>
    </source>
</reference>
<dbReference type="InterPro" id="IPR046347">
    <property type="entry name" value="bZIP_sf"/>
</dbReference>
<evidence type="ECO:0000313" key="10">
    <source>
        <dbReference type="Proteomes" id="UP001054252"/>
    </source>
</evidence>
<organism evidence="9 10">
    <name type="scientific">Rubroshorea leprosula</name>
    <dbReference type="NCBI Taxonomy" id="152421"/>
    <lineage>
        <taxon>Eukaryota</taxon>
        <taxon>Viridiplantae</taxon>
        <taxon>Streptophyta</taxon>
        <taxon>Embryophyta</taxon>
        <taxon>Tracheophyta</taxon>
        <taxon>Spermatophyta</taxon>
        <taxon>Magnoliopsida</taxon>
        <taxon>eudicotyledons</taxon>
        <taxon>Gunneridae</taxon>
        <taxon>Pentapetalae</taxon>
        <taxon>rosids</taxon>
        <taxon>malvids</taxon>
        <taxon>Malvales</taxon>
        <taxon>Dipterocarpaceae</taxon>
        <taxon>Rubroshorea</taxon>
    </lineage>
</organism>
<evidence type="ECO:0000256" key="2">
    <source>
        <dbReference type="ARBA" id="ARBA00007163"/>
    </source>
</evidence>
<name>A0AAV5K9J7_9ROSI</name>
<dbReference type="CDD" id="cd14702">
    <property type="entry name" value="bZIP_plant_GBF1"/>
    <property type="match status" value="1"/>
</dbReference>
<sequence>MSKSHSKVIVKLHKQTKASIESHKQLPLPFHTSTIENQGSPILERDSGIPCGKDIDLMGQYHWPNSKSNGSLGDHLRERTVKEGRVESTSHRSDYDEECNIEDLSTTTKGKLNKLINEEDVLEQNGVIAQQYSNGNPNLSLQSYTIYNVEAALNRDRSCKNSAGEGAICAMNQEDLKRERRKLSNRESAKRSRLRRMQQRERLEAEIEEKKDEHYRLTKQLRHKSMECCKVCNENQLLEEELVRLYGPAALDGIVNPENGPYPNCSAEMVTGKENTSES</sequence>
<evidence type="ECO:0000256" key="6">
    <source>
        <dbReference type="ARBA" id="ARBA00023242"/>
    </source>
</evidence>
<keyword evidence="4" id="KW-0238">DNA-binding</keyword>
<evidence type="ECO:0000256" key="7">
    <source>
        <dbReference type="SAM" id="MobiDB-lite"/>
    </source>
</evidence>
<evidence type="ECO:0000259" key="8">
    <source>
        <dbReference type="PROSITE" id="PS50217"/>
    </source>
</evidence>
<dbReference type="GO" id="GO:0043565">
    <property type="term" value="F:sequence-specific DNA binding"/>
    <property type="evidence" value="ECO:0007669"/>
    <property type="project" value="InterPro"/>
</dbReference>
<dbReference type="PROSITE" id="PS50217">
    <property type="entry name" value="BZIP"/>
    <property type="match status" value="1"/>
</dbReference>
<dbReference type="PANTHER" id="PTHR45967:SF38">
    <property type="entry name" value="G-BOX-BINDING FACTOR 2"/>
    <property type="match status" value="1"/>
</dbReference>
<evidence type="ECO:0000313" key="9">
    <source>
        <dbReference type="EMBL" id="GKV19750.1"/>
    </source>
</evidence>
<protein>
    <recommendedName>
        <fullName evidence="8">BZIP domain-containing protein</fullName>
    </recommendedName>
</protein>
<evidence type="ECO:0000256" key="3">
    <source>
        <dbReference type="ARBA" id="ARBA00023015"/>
    </source>
</evidence>
<dbReference type="Pfam" id="PF03131">
    <property type="entry name" value="bZIP_Maf"/>
    <property type="match status" value="1"/>
</dbReference>
<dbReference type="InterPro" id="IPR004826">
    <property type="entry name" value="bZIP_Maf"/>
</dbReference>
<dbReference type="PANTHER" id="PTHR45967">
    <property type="entry name" value="G-BOX-BINDING FACTOR 3-RELATED"/>
    <property type="match status" value="1"/>
</dbReference>
<feature type="compositionally biased region" description="Basic and acidic residues" evidence="7">
    <location>
        <begin position="179"/>
        <end position="190"/>
    </location>
</feature>
<feature type="domain" description="BZIP" evidence="8">
    <location>
        <begin position="175"/>
        <end position="221"/>
    </location>
</feature>
<evidence type="ECO:0000256" key="5">
    <source>
        <dbReference type="ARBA" id="ARBA00023163"/>
    </source>
</evidence>
<dbReference type="SMART" id="SM00338">
    <property type="entry name" value="BRLZ"/>
    <property type="match status" value="1"/>
</dbReference>
<keyword evidence="6" id="KW-0539">Nucleus</keyword>
<comment type="subcellular location">
    <subcellularLocation>
        <location evidence="1">Nucleus</location>
    </subcellularLocation>
</comment>
<dbReference type="AlphaFoldDB" id="A0AAV5K9J7"/>
<evidence type="ECO:0000256" key="1">
    <source>
        <dbReference type="ARBA" id="ARBA00004123"/>
    </source>
</evidence>
<dbReference type="SUPFAM" id="SSF57959">
    <property type="entry name" value="Leucine zipper domain"/>
    <property type="match status" value="1"/>
</dbReference>
<gene>
    <name evidence="9" type="ORF">SLEP1_g29974</name>
</gene>
<proteinExistence type="inferred from homology"/>
<dbReference type="EMBL" id="BPVZ01000053">
    <property type="protein sequence ID" value="GKV19750.1"/>
    <property type="molecule type" value="Genomic_DNA"/>
</dbReference>
<dbReference type="InterPro" id="IPR044827">
    <property type="entry name" value="GBF-like"/>
</dbReference>
<dbReference type="GO" id="GO:0003700">
    <property type="term" value="F:DNA-binding transcription factor activity"/>
    <property type="evidence" value="ECO:0007669"/>
    <property type="project" value="InterPro"/>
</dbReference>
<feature type="region of interest" description="Disordered" evidence="7">
    <location>
        <begin position="179"/>
        <end position="198"/>
    </location>
</feature>
<keyword evidence="5" id="KW-0804">Transcription</keyword>
<accession>A0AAV5K9J7</accession>
<keyword evidence="10" id="KW-1185">Reference proteome</keyword>
<keyword evidence="3" id="KW-0805">Transcription regulation</keyword>
<dbReference type="Proteomes" id="UP001054252">
    <property type="component" value="Unassembled WGS sequence"/>
</dbReference>
<comment type="similarity">
    <text evidence="2">Belongs to the bZIP family.</text>
</comment>
<evidence type="ECO:0000256" key="4">
    <source>
        <dbReference type="ARBA" id="ARBA00023125"/>
    </source>
</evidence>
<dbReference type="PROSITE" id="PS00036">
    <property type="entry name" value="BZIP_BASIC"/>
    <property type="match status" value="1"/>
</dbReference>
<dbReference type="InterPro" id="IPR004827">
    <property type="entry name" value="bZIP"/>
</dbReference>
<dbReference type="InterPro" id="IPR045314">
    <property type="entry name" value="bZIP_plant_GBF1"/>
</dbReference>
<dbReference type="GO" id="GO:0005634">
    <property type="term" value="C:nucleus"/>
    <property type="evidence" value="ECO:0007669"/>
    <property type="project" value="UniProtKB-SubCell"/>
</dbReference>